<protein>
    <submittedName>
        <fullName evidence="2">Tail fiber domain-containing protein</fullName>
    </submittedName>
</protein>
<organism evidence="2 3">
    <name type="scientific">Humibacter ginsenosidimutans</name>
    <dbReference type="NCBI Taxonomy" id="2599293"/>
    <lineage>
        <taxon>Bacteria</taxon>
        <taxon>Bacillati</taxon>
        <taxon>Actinomycetota</taxon>
        <taxon>Actinomycetes</taxon>
        <taxon>Micrococcales</taxon>
        <taxon>Microbacteriaceae</taxon>
        <taxon>Humibacter</taxon>
    </lineage>
</organism>
<sequence length="265" mass="27434">MAHGDAAAADGMAVVSGTADRRQGYDEINLTRDYVAGRLRTDFSNIAGGAVPVTAGGTGATNAADALTALGAQPALGYTPVKTGSANNIQLKWSGTQVQCVVDATTFPLQLAGHAIDTNGGTINTDGGNLSVAGGILISTGGRNSQVSSNYVAAYFNGDGTLRASASVRSSKQNIQPVVYPLDLLQRIGPVKFRYKSAVAELGDDAPTEVGFIADDFVDAGIPEFTYTNADGDLQGLHYEKIVAALWSIVQQQQARIAALEAKVQ</sequence>
<gene>
    <name evidence="2" type="ORF">FPZ11_08305</name>
</gene>
<reference evidence="2 3" key="1">
    <citation type="submission" date="2019-07" db="EMBL/GenBank/DDBJ databases">
        <title>Full genome sequence of Humibacter sp. WJ7-1.</title>
        <authorList>
            <person name="Im W.-T."/>
        </authorList>
    </citation>
    <scope>NUCLEOTIDE SEQUENCE [LARGE SCALE GENOMIC DNA]</scope>
    <source>
        <strain evidence="2 3">WJ7-1</strain>
    </source>
</reference>
<feature type="domain" description="Peptidase S74" evidence="1">
    <location>
        <begin position="167"/>
        <end position="264"/>
    </location>
</feature>
<keyword evidence="3" id="KW-1185">Reference proteome</keyword>
<dbReference type="AlphaFoldDB" id="A0A5B8M1Y2"/>
<dbReference type="InterPro" id="IPR030392">
    <property type="entry name" value="S74_ICA"/>
</dbReference>
<name>A0A5B8M1Y2_9MICO</name>
<dbReference type="EMBL" id="CP042305">
    <property type="protein sequence ID" value="QDZ14758.1"/>
    <property type="molecule type" value="Genomic_DNA"/>
</dbReference>
<dbReference type="OrthoDB" id="5006982at2"/>
<proteinExistence type="predicted"/>
<dbReference type="RefSeq" id="WP_146319950.1">
    <property type="nucleotide sequence ID" value="NZ_CP042305.1"/>
</dbReference>
<evidence type="ECO:0000313" key="2">
    <source>
        <dbReference type="EMBL" id="QDZ14758.1"/>
    </source>
</evidence>
<dbReference type="Pfam" id="PF13884">
    <property type="entry name" value="Peptidase_S74"/>
    <property type="match status" value="1"/>
</dbReference>
<dbReference type="Proteomes" id="UP000320216">
    <property type="component" value="Chromosome"/>
</dbReference>
<accession>A0A5B8M1Y2</accession>
<dbReference type="PROSITE" id="PS51688">
    <property type="entry name" value="ICA"/>
    <property type="match status" value="1"/>
</dbReference>
<evidence type="ECO:0000259" key="1">
    <source>
        <dbReference type="PROSITE" id="PS51688"/>
    </source>
</evidence>
<dbReference type="KEGG" id="huw:FPZ11_08305"/>
<evidence type="ECO:0000313" key="3">
    <source>
        <dbReference type="Proteomes" id="UP000320216"/>
    </source>
</evidence>